<evidence type="ECO:0000256" key="1">
    <source>
        <dbReference type="ARBA" id="ARBA00006607"/>
    </source>
</evidence>
<keyword evidence="5" id="KW-1185">Reference proteome</keyword>
<keyword evidence="3" id="KW-0812">Transmembrane</keyword>
<comment type="caution">
    <text evidence="4">The sequence shown here is derived from an EMBL/GenBank/DDBJ whole genome shotgun (WGS) entry which is preliminary data.</text>
</comment>
<reference evidence="4 5" key="1">
    <citation type="submission" date="2020-07" db="EMBL/GenBank/DDBJ databases">
        <title>Sequencing the genomes of 1000 actinobacteria strains.</title>
        <authorList>
            <person name="Klenk H.-P."/>
        </authorList>
    </citation>
    <scope>NUCLEOTIDE SEQUENCE [LARGE SCALE GENOMIC DNA]</scope>
    <source>
        <strain evidence="4 5">DSM 100723</strain>
    </source>
</reference>
<feature type="transmembrane region" description="Helical" evidence="3">
    <location>
        <begin position="6"/>
        <end position="24"/>
    </location>
</feature>
<keyword evidence="3" id="KW-1133">Transmembrane helix</keyword>
<gene>
    <name evidence="4" type="ORF">FHX74_000098</name>
</gene>
<organism evidence="4 5">
    <name type="scientific">Microlunatus kandeliicorticis</name>
    <dbReference type="NCBI Taxonomy" id="1759536"/>
    <lineage>
        <taxon>Bacteria</taxon>
        <taxon>Bacillati</taxon>
        <taxon>Actinomycetota</taxon>
        <taxon>Actinomycetes</taxon>
        <taxon>Propionibacteriales</taxon>
        <taxon>Propionibacteriaceae</taxon>
        <taxon>Microlunatus</taxon>
    </lineage>
</organism>
<keyword evidence="3" id="KW-0472">Membrane</keyword>
<dbReference type="AlphaFoldDB" id="A0A7W3INU4"/>
<dbReference type="GO" id="GO:0042026">
    <property type="term" value="P:protein refolding"/>
    <property type="evidence" value="ECO:0007669"/>
    <property type="project" value="InterPro"/>
</dbReference>
<dbReference type="GO" id="GO:0140662">
    <property type="term" value="F:ATP-dependent protein folding chaperone"/>
    <property type="evidence" value="ECO:0007669"/>
    <property type="project" value="InterPro"/>
</dbReference>
<name>A0A7W3INU4_9ACTN</name>
<dbReference type="Gene3D" id="3.50.7.10">
    <property type="entry name" value="GroEL"/>
    <property type="match status" value="1"/>
</dbReference>
<keyword evidence="2" id="KW-0143">Chaperone</keyword>
<accession>A0A7W3INU4</accession>
<dbReference type="SUPFAM" id="SSF52029">
    <property type="entry name" value="GroEL apical domain-like"/>
    <property type="match status" value="1"/>
</dbReference>
<evidence type="ECO:0000256" key="3">
    <source>
        <dbReference type="SAM" id="Phobius"/>
    </source>
</evidence>
<dbReference type="InterPro" id="IPR027409">
    <property type="entry name" value="GroEL-like_apical_dom_sf"/>
</dbReference>
<proteinExistence type="inferred from homology"/>
<comment type="similarity">
    <text evidence="1">Belongs to the chaperonin (HSP60) family.</text>
</comment>
<evidence type="ECO:0000313" key="4">
    <source>
        <dbReference type="EMBL" id="MBA8792504.1"/>
    </source>
</evidence>
<dbReference type="InterPro" id="IPR001844">
    <property type="entry name" value="Cpn60/GroEL"/>
</dbReference>
<protein>
    <submittedName>
        <fullName evidence="4">Uncharacterized protein</fullName>
    </submittedName>
</protein>
<dbReference type="RefSeq" id="WP_182558149.1">
    <property type="nucleotide sequence ID" value="NZ_JACGWT010000001.1"/>
</dbReference>
<evidence type="ECO:0000313" key="5">
    <source>
        <dbReference type="Proteomes" id="UP000523079"/>
    </source>
</evidence>
<dbReference type="Proteomes" id="UP000523079">
    <property type="component" value="Unassembled WGS sequence"/>
</dbReference>
<dbReference type="PANTHER" id="PTHR45633">
    <property type="entry name" value="60 KDA HEAT SHOCK PROTEIN, MITOCHONDRIAL"/>
    <property type="match status" value="1"/>
</dbReference>
<evidence type="ECO:0000256" key="2">
    <source>
        <dbReference type="ARBA" id="ARBA00023186"/>
    </source>
</evidence>
<dbReference type="EMBL" id="JACGWT010000001">
    <property type="protein sequence ID" value="MBA8792504.1"/>
    <property type="molecule type" value="Genomic_DNA"/>
</dbReference>
<sequence length="229" mass="25164">MQPWVIGLVLVLVAGVGIILYGALSDRTAHRRRVAELTSVPDRRIPQFSPEPAAAPRYLSELQARREPEGAAPGLSNEERRRLRDQLDRAVTVPLGYASRDFVTDRETGWAVLDQPAVLVCAEPVTSLRELVGLLEKTLLGDRSLVIVTPAVDADVLATLEVNRIQRLLRVVVVLGRDPRPVDEVCAATGARLVSRIDLQAGYVTDAELGRCERWVSTDRRSHVVGPVD</sequence>